<organism evidence="2 3">
    <name type="scientific">Methanolobus zinderi</name>
    <dbReference type="NCBI Taxonomy" id="536044"/>
    <lineage>
        <taxon>Archaea</taxon>
        <taxon>Methanobacteriati</taxon>
        <taxon>Methanobacteriota</taxon>
        <taxon>Stenosarchaea group</taxon>
        <taxon>Methanomicrobia</taxon>
        <taxon>Methanosarcinales</taxon>
        <taxon>Methanosarcinaceae</taxon>
        <taxon>Methanolobus</taxon>
    </lineage>
</organism>
<accession>A0A7D5IAL4</accession>
<keyword evidence="3" id="KW-1185">Reference proteome</keyword>
<dbReference type="Pfam" id="PF04326">
    <property type="entry name" value="SLFN_AlbA_2"/>
    <property type="match status" value="1"/>
</dbReference>
<dbReference type="GeneID" id="55820301"/>
<gene>
    <name evidence="2" type="ORF">HWN40_01460</name>
</gene>
<dbReference type="Gene3D" id="3.30.950.30">
    <property type="entry name" value="Schlafen, AAA domain"/>
    <property type="match status" value="1"/>
</dbReference>
<protein>
    <submittedName>
        <fullName evidence="2">ATP-binding protein</fullName>
    </submittedName>
</protein>
<keyword evidence="2" id="KW-0547">Nucleotide-binding</keyword>
<evidence type="ECO:0000313" key="2">
    <source>
        <dbReference type="EMBL" id="QLC49029.1"/>
    </source>
</evidence>
<dbReference type="EMBL" id="CP058215">
    <property type="protein sequence ID" value="QLC49029.1"/>
    <property type="molecule type" value="Genomic_DNA"/>
</dbReference>
<dbReference type="InterPro" id="IPR038461">
    <property type="entry name" value="Schlafen_AlbA_2_dom_sf"/>
</dbReference>
<dbReference type="PANTHER" id="PTHR30595">
    <property type="entry name" value="GLPR-RELATED TRANSCRIPTIONAL REPRESSOR"/>
    <property type="match status" value="1"/>
</dbReference>
<sequence>MSYKIKNEILVDCDECIHYIKNKIKQKEHFFITEFADTFEQSRGEILEFIVKSLYDLKDNYNYPDFSRHTVTQELVDHGQFKKEEIDVVFEKYSYDTDDYSEEFMSLNEIDFEDYLKATANTSADPFGEWPFPKETKYNFPFSDCDYIMYLGLCKMDVEYLECPDCGNKISNSPINVTLGYDKSLVCPFCINRRDNEFDIKGLLKPGYPVHHGTWQSQNPEFLFSGTDYFAFAHPKCKKSERDDGKGPMFVSGLWIDSCGRVVLSLECVYCGARNALKPFTKEKHVPIFDASGAIWKRIESPIKEAIEKGEGKRIEFKSFLEYNPFTQKTDSKQIDKVMQGICGFLNAEGGILLLGITNDKKIIGIEDEYQTYGRDKKNTDGFQLKLGDVISNCIDKNVIKFIEIEFSKIDEHDVCGIIIKKSDIPRYFKERFFVREAGRTVEKTMSQAHEYIRSHWPDY</sequence>
<feature type="domain" description="Schlafen AlbA-2" evidence="1">
    <location>
        <begin position="311"/>
        <end position="441"/>
    </location>
</feature>
<keyword evidence="2" id="KW-0067">ATP-binding</keyword>
<dbReference type="KEGG" id="mzi:HWN40_01460"/>
<reference evidence="2 3" key="1">
    <citation type="submission" date="2020-06" db="EMBL/GenBank/DDBJ databases">
        <title>Methanolobus halotolerans sp. nov., isolated from a saline lake Tus in Siberia.</title>
        <authorList>
            <person name="Shen Y."/>
            <person name="Chen S.-C."/>
            <person name="Lai M.-C."/>
            <person name="Huang H.-H."/>
            <person name="Chiu H.-H."/>
            <person name="Tang S.-L."/>
            <person name="Rogozin D.Y."/>
            <person name="Degermendzhy A.G."/>
        </authorList>
    </citation>
    <scope>NUCLEOTIDE SEQUENCE [LARGE SCALE GENOMIC DNA]</scope>
    <source>
        <strain evidence="2 3">DSM 21339</strain>
    </source>
</reference>
<dbReference type="Proteomes" id="UP000509594">
    <property type="component" value="Chromosome"/>
</dbReference>
<dbReference type="GO" id="GO:0005524">
    <property type="term" value="F:ATP binding"/>
    <property type="evidence" value="ECO:0007669"/>
    <property type="project" value="UniProtKB-KW"/>
</dbReference>
<name>A0A7D5IAL4_9EURY</name>
<dbReference type="PANTHER" id="PTHR30595:SF6">
    <property type="entry name" value="SCHLAFEN ALBA-2 DOMAIN-CONTAINING PROTEIN"/>
    <property type="match status" value="1"/>
</dbReference>
<dbReference type="AlphaFoldDB" id="A0A7D5IAL4"/>
<proteinExistence type="predicted"/>
<evidence type="ECO:0000259" key="1">
    <source>
        <dbReference type="Pfam" id="PF04326"/>
    </source>
</evidence>
<evidence type="ECO:0000313" key="3">
    <source>
        <dbReference type="Proteomes" id="UP000509594"/>
    </source>
</evidence>
<dbReference type="OrthoDB" id="135306at2157"/>
<dbReference type="InterPro" id="IPR007421">
    <property type="entry name" value="Schlafen_AlbA_2_dom"/>
</dbReference>
<dbReference type="RefSeq" id="WP_176964092.1">
    <property type="nucleotide sequence ID" value="NZ_CP058215.1"/>
</dbReference>